<protein>
    <recommendedName>
        <fullName evidence="3">4-alpha-glucanotransferase</fullName>
        <ecNumber evidence="3">2.4.1.25</ecNumber>
    </recommendedName>
    <alternativeName>
        <fullName evidence="7">Amylomaltase</fullName>
    </alternativeName>
    <alternativeName>
        <fullName evidence="8">Disproportionating enzyme</fullName>
    </alternativeName>
</protein>
<dbReference type="Pfam" id="PF02446">
    <property type="entry name" value="Glyco_hydro_77"/>
    <property type="match status" value="1"/>
</dbReference>
<dbReference type="PANTHER" id="PTHR32438:SF5">
    <property type="entry name" value="4-ALPHA-GLUCANOTRANSFERASE DPE1, CHLOROPLASTIC_AMYLOPLASTIC"/>
    <property type="match status" value="1"/>
</dbReference>
<comment type="catalytic activity">
    <reaction evidence="1">
        <text>Transfers a segment of a (1-&gt;4)-alpha-D-glucan to a new position in an acceptor, which may be glucose or a (1-&gt;4)-alpha-D-glucan.</text>
        <dbReference type="EC" id="2.4.1.25"/>
    </reaction>
</comment>
<keyword evidence="10" id="KW-1185">Reference proteome</keyword>
<keyword evidence="4 9" id="KW-0328">Glycosyltransferase</keyword>
<dbReference type="Proteomes" id="UP001596274">
    <property type="component" value="Unassembled WGS sequence"/>
</dbReference>
<keyword evidence="5 9" id="KW-0808">Transferase</keyword>
<name>A0ABD5T1J9_9EURY</name>
<dbReference type="EC" id="2.4.1.25" evidence="3"/>
<evidence type="ECO:0000256" key="5">
    <source>
        <dbReference type="ARBA" id="ARBA00022679"/>
    </source>
</evidence>
<sequence length="139" mass="15851">AEFGFPGMRVPQYADWCTEGDQYQPMHYPEGVVGYTSTHDTDTWVGYYENLPAEQRDCFRYNVGADGDRAVEWEIIEEVWDSEAVIAMTTAQDLLGLGSEARFNEPGTLDDNWEWRVAPGALDDEIADRLWELAGKHVR</sequence>
<proteinExistence type="inferred from homology"/>
<comment type="caution">
    <text evidence="9">The sequence shown here is derived from an EMBL/GenBank/DDBJ whole genome shotgun (WGS) entry which is preliminary data.</text>
</comment>
<reference evidence="9 10" key="1">
    <citation type="journal article" date="2019" name="Int. J. Syst. Evol. Microbiol.">
        <title>The Global Catalogue of Microorganisms (GCM) 10K type strain sequencing project: providing services to taxonomists for standard genome sequencing and annotation.</title>
        <authorList>
            <consortium name="The Broad Institute Genomics Platform"/>
            <consortium name="The Broad Institute Genome Sequencing Center for Infectious Disease"/>
            <person name="Wu L."/>
            <person name="Ma J."/>
        </authorList>
    </citation>
    <scope>NUCLEOTIDE SEQUENCE [LARGE SCALE GENOMIC DNA]</scope>
    <source>
        <strain evidence="9 10">PJ61</strain>
    </source>
</reference>
<organism evidence="9 10">
    <name type="scientific">Halorubrum pallidum</name>
    <dbReference type="NCBI Taxonomy" id="1526114"/>
    <lineage>
        <taxon>Archaea</taxon>
        <taxon>Methanobacteriati</taxon>
        <taxon>Methanobacteriota</taxon>
        <taxon>Stenosarchaea group</taxon>
        <taxon>Halobacteria</taxon>
        <taxon>Halobacteriales</taxon>
        <taxon>Haloferacaceae</taxon>
        <taxon>Halorubrum</taxon>
    </lineage>
</organism>
<dbReference type="AlphaFoldDB" id="A0ABD5T1J9"/>
<dbReference type="EMBL" id="JBHSWT010000357">
    <property type="protein sequence ID" value="MFC6771376.1"/>
    <property type="molecule type" value="Genomic_DNA"/>
</dbReference>
<dbReference type="SUPFAM" id="SSF51445">
    <property type="entry name" value="(Trans)glycosidases"/>
    <property type="match status" value="1"/>
</dbReference>
<dbReference type="PANTHER" id="PTHR32438">
    <property type="entry name" value="4-ALPHA-GLUCANOTRANSFERASE DPE1, CHLOROPLASTIC/AMYLOPLASTIC"/>
    <property type="match status" value="1"/>
</dbReference>
<evidence type="ECO:0000256" key="6">
    <source>
        <dbReference type="ARBA" id="ARBA00023277"/>
    </source>
</evidence>
<dbReference type="InterPro" id="IPR003385">
    <property type="entry name" value="Glyco_hydro_77"/>
</dbReference>
<accession>A0ABD5T1J9</accession>
<evidence type="ECO:0000256" key="8">
    <source>
        <dbReference type="ARBA" id="ARBA00031501"/>
    </source>
</evidence>
<evidence type="ECO:0000256" key="3">
    <source>
        <dbReference type="ARBA" id="ARBA00012560"/>
    </source>
</evidence>
<dbReference type="InterPro" id="IPR017853">
    <property type="entry name" value="GH"/>
</dbReference>
<feature type="non-terminal residue" evidence="9">
    <location>
        <position position="1"/>
    </location>
</feature>
<comment type="similarity">
    <text evidence="2">Belongs to the disproportionating enzyme family.</text>
</comment>
<gene>
    <name evidence="9" type="ORF">ACFQDD_07595</name>
</gene>
<evidence type="ECO:0000313" key="10">
    <source>
        <dbReference type="Proteomes" id="UP001596274"/>
    </source>
</evidence>
<dbReference type="GO" id="GO:0004134">
    <property type="term" value="F:4-alpha-glucanotransferase activity"/>
    <property type="evidence" value="ECO:0007669"/>
    <property type="project" value="UniProtKB-EC"/>
</dbReference>
<evidence type="ECO:0000256" key="1">
    <source>
        <dbReference type="ARBA" id="ARBA00000439"/>
    </source>
</evidence>
<dbReference type="Gene3D" id="3.20.20.80">
    <property type="entry name" value="Glycosidases"/>
    <property type="match status" value="1"/>
</dbReference>
<keyword evidence="6" id="KW-0119">Carbohydrate metabolism</keyword>
<evidence type="ECO:0000313" key="9">
    <source>
        <dbReference type="EMBL" id="MFC6771376.1"/>
    </source>
</evidence>
<evidence type="ECO:0000256" key="7">
    <source>
        <dbReference type="ARBA" id="ARBA00031423"/>
    </source>
</evidence>
<evidence type="ECO:0000256" key="4">
    <source>
        <dbReference type="ARBA" id="ARBA00022676"/>
    </source>
</evidence>
<evidence type="ECO:0000256" key="2">
    <source>
        <dbReference type="ARBA" id="ARBA00005684"/>
    </source>
</evidence>